<dbReference type="OrthoDB" id="10049402at2759"/>
<keyword evidence="4 8" id="KW-0812">Transmembrane</keyword>
<reference evidence="10" key="2">
    <citation type="submission" date="2019-03" db="EMBL/GenBank/DDBJ databases">
        <authorList>
            <person name="Warren W.C."/>
            <person name="Johnson G.S."/>
        </authorList>
    </citation>
    <scope>NUCLEOTIDE SEQUENCE [LARGE SCALE GENOMIC DNA]</scope>
    <source>
        <strain evidence="10">Basenji</strain>
    </source>
</reference>
<feature type="transmembrane region" description="Helical" evidence="8">
    <location>
        <begin position="163"/>
        <end position="183"/>
    </location>
</feature>
<accession>A0A8P0PGR1</accession>
<dbReference type="Ensembl" id="ENSCAFT00030044099.1">
    <property type="protein sequence ID" value="ENSCAFP00030038485.1"/>
    <property type="gene ID" value="ENSCAFG00030023976.1"/>
</dbReference>
<evidence type="ECO:0000313" key="10">
    <source>
        <dbReference type="Ensembl" id="ENSCAFP00030038485.1"/>
    </source>
</evidence>
<proteinExistence type="inferred from homology"/>
<keyword evidence="7 8" id="KW-0472">Membrane</keyword>
<evidence type="ECO:0000256" key="4">
    <source>
        <dbReference type="ARBA" id="ARBA00022692"/>
    </source>
</evidence>
<evidence type="ECO:0000256" key="6">
    <source>
        <dbReference type="ARBA" id="ARBA00022989"/>
    </source>
</evidence>
<dbReference type="InterPro" id="IPR024842">
    <property type="entry name" value="TRIQK"/>
</dbReference>
<dbReference type="Ensembl" id="ENSCAFT00000105137.1">
    <property type="protein sequence ID" value="ENSCAFP00000067911.1"/>
    <property type="gene ID" value="ENSCAFG00000052547.1"/>
</dbReference>
<organism evidence="10 12">
    <name type="scientific">Canis lupus familiaris</name>
    <name type="common">Dog</name>
    <name type="synonym">Canis familiaris</name>
    <dbReference type="NCBI Taxonomy" id="9615"/>
    <lineage>
        <taxon>Eukaryota</taxon>
        <taxon>Metazoa</taxon>
        <taxon>Chordata</taxon>
        <taxon>Craniata</taxon>
        <taxon>Vertebrata</taxon>
        <taxon>Euteleostomi</taxon>
        <taxon>Mammalia</taxon>
        <taxon>Eutheria</taxon>
        <taxon>Laurasiatheria</taxon>
        <taxon>Carnivora</taxon>
        <taxon>Caniformia</taxon>
        <taxon>Canidae</taxon>
        <taxon>Canis</taxon>
    </lineage>
</organism>
<reference evidence="10" key="3">
    <citation type="submission" date="2025-05" db="UniProtKB">
        <authorList>
            <consortium name="Ensembl"/>
        </authorList>
    </citation>
    <scope>IDENTIFICATION</scope>
</reference>
<keyword evidence="5" id="KW-0256">Endoplasmic reticulum</keyword>
<dbReference type="PANTHER" id="PTHR20583:SF1">
    <property type="entry name" value="TRIPLE QXXK_R MOTIF-CONTAINING PROTEIN"/>
    <property type="match status" value="1"/>
</dbReference>
<evidence type="ECO:0000313" key="9">
    <source>
        <dbReference type="Ensembl" id="ENSCAFP00000067911.1"/>
    </source>
</evidence>
<evidence type="ECO:0000256" key="7">
    <source>
        <dbReference type="ARBA" id="ARBA00023136"/>
    </source>
</evidence>
<dbReference type="Proteomes" id="UP000002254">
    <property type="component" value="Chromosome 29"/>
</dbReference>
<dbReference type="PANTHER" id="PTHR20583">
    <property type="entry name" value="TRIPLE QXXK/R MOTIF-CONTAINING PROTEIN"/>
    <property type="match status" value="1"/>
</dbReference>
<evidence type="ECO:0000256" key="1">
    <source>
        <dbReference type="ARBA" id="ARBA00004389"/>
    </source>
</evidence>
<keyword evidence="6 8" id="KW-1133">Transmembrane helix</keyword>
<comment type="similarity">
    <text evidence="2">Belongs to the TRIQK family.</text>
</comment>
<evidence type="ECO:0000256" key="2">
    <source>
        <dbReference type="ARBA" id="ARBA00007709"/>
    </source>
</evidence>
<dbReference type="AlphaFoldDB" id="A0A8C0RS94"/>
<evidence type="ECO:0000256" key="3">
    <source>
        <dbReference type="ARBA" id="ARBA00014257"/>
    </source>
</evidence>
<name>A0A8C0RS94_CANLF</name>
<protein>
    <recommendedName>
        <fullName evidence="3">Triple QxxK/R motif-containing protein</fullName>
    </recommendedName>
</protein>
<evidence type="ECO:0000256" key="8">
    <source>
        <dbReference type="SAM" id="Phobius"/>
    </source>
</evidence>
<dbReference type="Pfam" id="PF15168">
    <property type="entry name" value="TRIQK"/>
    <property type="match status" value="1"/>
</dbReference>
<gene>
    <name evidence="9" type="primary">TRIQK</name>
</gene>
<dbReference type="Proteomes" id="UP000694429">
    <property type="component" value="Chromosome 29"/>
</dbReference>
<evidence type="ECO:0000313" key="12">
    <source>
        <dbReference type="Proteomes" id="UP000694429"/>
    </source>
</evidence>
<accession>A0A8C0RS94</accession>
<sequence length="198" mass="22219">PKKLNSIEYRTDLANPETPLGKCYHSDFILRVLGHWRSSIFNVSIYSISNSSKKKQPRALLLVSGIEFARNASTASSVKISPLETSYPLAALQSSDLAASRTQHKQAFWRSKMGRKDASTIKLPVDQYRKQIGKQDYKKTKPILRATKLKAEAKKTAIGIKEVGLVLAAILALLLAFYAFFYLRLSTDVDPDLERDED</sequence>
<reference evidence="9 11" key="1">
    <citation type="journal article" date="2005" name="Nature">
        <title>Genome sequence, comparative analysis and haplotype structure of the domestic dog.</title>
        <authorList>
            <consortium name="Broad Sequencing Platform"/>
            <person name="Lindblad-Toh K."/>
            <person name="Wade C.M."/>
            <person name="Mikkelsen T.S."/>
            <person name="Karlsson E.K."/>
            <person name="Jaffe D.B."/>
            <person name="Kamal M."/>
            <person name="Clamp M."/>
            <person name="Chang J.L."/>
            <person name="Kulbokas E.J. III"/>
            <person name="Zody M.C."/>
            <person name="Mauceli E."/>
            <person name="Xie X."/>
            <person name="Breen M."/>
            <person name="Wayne R.K."/>
            <person name="Ostrander E.A."/>
            <person name="Ponting C.P."/>
            <person name="Galibert F."/>
            <person name="Smith D.R."/>
            <person name="DeJong P.J."/>
            <person name="Kirkness E."/>
            <person name="Alvarez P."/>
            <person name="Biagi T."/>
            <person name="Brockman W."/>
            <person name="Butler J."/>
            <person name="Chin C.W."/>
            <person name="Cook A."/>
            <person name="Cuff J."/>
            <person name="Daly M.J."/>
            <person name="DeCaprio D."/>
            <person name="Gnerre S."/>
            <person name="Grabherr M."/>
            <person name="Kellis M."/>
            <person name="Kleber M."/>
            <person name="Bardeleben C."/>
            <person name="Goodstadt L."/>
            <person name="Heger A."/>
            <person name="Hitte C."/>
            <person name="Kim L."/>
            <person name="Koepfli K.P."/>
            <person name="Parker H.G."/>
            <person name="Pollinger J.P."/>
            <person name="Searle S.M."/>
            <person name="Sutter N.B."/>
            <person name="Thomas R."/>
            <person name="Webber C."/>
            <person name="Baldwin J."/>
            <person name="Abebe A."/>
            <person name="Abouelleil A."/>
            <person name="Aftuck L."/>
            <person name="Ait-Zahra M."/>
            <person name="Aldredge T."/>
            <person name="Allen N."/>
            <person name="An P."/>
            <person name="Anderson S."/>
            <person name="Antoine C."/>
            <person name="Arachchi H."/>
            <person name="Aslam A."/>
            <person name="Ayotte L."/>
            <person name="Bachantsang P."/>
            <person name="Barry A."/>
            <person name="Bayul T."/>
            <person name="Benamara M."/>
            <person name="Berlin A."/>
            <person name="Bessette D."/>
            <person name="Blitshteyn B."/>
            <person name="Bloom T."/>
            <person name="Blye J."/>
            <person name="Boguslavskiy L."/>
            <person name="Bonnet C."/>
            <person name="Boukhgalter B."/>
            <person name="Brown A."/>
            <person name="Cahill P."/>
            <person name="Calixte N."/>
            <person name="Camarata J."/>
            <person name="Cheshatsang Y."/>
            <person name="Chu J."/>
            <person name="Citroen M."/>
            <person name="Collymore A."/>
            <person name="Cooke P."/>
            <person name="Dawoe T."/>
            <person name="Daza R."/>
            <person name="Decktor K."/>
            <person name="DeGray S."/>
            <person name="Dhargay N."/>
            <person name="Dooley K."/>
            <person name="Dooley K."/>
            <person name="Dorje P."/>
            <person name="Dorjee K."/>
            <person name="Dorris L."/>
            <person name="Duffey N."/>
            <person name="Dupes A."/>
            <person name="Egbiremolen O."/>
            <person name="Elong R."/>
            <person name="Falk J."/>
            <person name="Farina A."/>
            <person name="Faro S."/>
            <person name="Ferguson D."/>
            <person name="Ferreira P."/>
            <person name="Fisher S."/>
            <person name="FitzGerald M."/>
            <person name="Foley K."/>
            <person name="Foley C."/>
            <person name="Franke A."/>
            <person name="Friedrich D."/>
            <person name="Gage D."/>
            <person name="Garber M."/>
            <person name="Gearin G."/>
            <person name="Giannoukos G."/>
            <person name="Goode T."/>
            <person name="Goyette A."/>
            <person name="Graham J."/>
            <person name="Grandbois E."/>
            <person name="Gyaltsen K."/>
            <person name="Hafez N."/>
            <person name="Hagopian D."/>
            <person name="Hagos B."/>
            <person name="Hall J."/>
            <person name="Healy C."/>
            <person name="Hegarty R."/>
            <person name="Honan T."/>
            <person name="Horn A."/>
            <person name="Houde N."/>
            <person name="Hughes L."/>
            <person name="Hunnicutt L."/>
            <person name="Husby M."/>
            <person name="Jester B."/>
            <person name="Jones C."/>
            <person name="Kamat A."/>
            <person name="Kanga B."/>
            <person name="Kells C."/>
            <person name="Khazanovich D."/>
            <person name="Kieu A.C."/>
            <person name="Kisner P."/>
            <person name="Kumar M."/>
            <person name="Lance K."/>
            <person name="Landers T."/>
            <person name="Lara M."/>
            <person name="Lee W."/>
            <person name="Leger J.P."/>
            <person name="Lennon N."/>
            <person name="Leuper L."/>
            <person name="LeVine S."/>
            <person name="Liu J."/>
            <person name="Liu X."/>
            <person name="Lokyitsang Y."/>
            <person name="Lokyitsang T."/>
            <person name="Lui A."/>
            <person name="Macdonald J."/>
            <person name="Major J."/>
            <person name="Marabella R."/>
            <person name="Maru K."/>
            <person name="Matthews C."/>
            <person name="McDonough S."/>
            <person name="Mehta T."/>
            <person name="Meldrim J."/>
            <person name="Melnikov A."/>
            <person name="Meneus L."/>
            <person name="Mihalev A."/>
            <person name="Mihova T."/>
            <person name="Miller K."/>
            <person name="Mittelman R."/>
            <person name="Mlenga V."/>
            <person name="Mulrain L."/>
            <person name="Munson G."/>
            <person name="Navidi A."/>
            <person name="Naylor J."/>
            <person name="Nguyen T."/>
            <person name="Nguyen N."/>
            <person name="Nguyen C."/>
            <person name="Nguyen T."/>
            <person name="Nicol R."/>
            <person name="Norbu N."/>
            <person name="Norbu C."/>
            <person name="Novod N."/>
            <person name="Nyima T."/>
            <person name="Olandt P."/>
            <person name="O'Neill B."/>
            <person name="O'Neill K."/>
            <person name="Osman S."/>
            <person name="Oyono L."/>
            <person name="Patti C."/>
            <person name="Perrin D."/>
            <person name="Phunkhang P."/>
            <person name="Pierre F."/>
            <person name="Priest M."/>
            <person name="Rachupka A."/>
            <person name="Raghuraman S."/>
            <person name="Rameau R."/>
            <person name="Ray V."/>
            <person name="Raymond C."/>
            <person name="Rege F."/>
            <person name="Rise C."/>
            <person name="Rogers J."/>
            <person name="Rogov P."/>
            <person name="Sahalie J."/>
            <person name="Settipalli S."/>
            <person name="Sharpe T."/>
            <person name="Shea T."/>
            <person name="Sheehan M."/>
            <person name="Sherpa N."/>
            <person name="Shi J."/>
            <person name="Shih D."/>
            <person name="Sloan J."/>
            <person name="Smith C."/>
            <person name="Sparrow T."/>
            <person name="Stalker J."/>
            <person name="Stange-Thomann N."/>
            <person name="Stavropoulos S."/>
            <person name="Stone C."/>
            <person name="Stone S."/>
            <person name="Sykes S."/>
            <person name="Tchuinga P."/>
            <person name="Tenzing P."/>
            <person name="Tesfaye S."/>
            <person name="Thoulutsang D."/>
            <person name="Thoulutsang Y."/>
            <person name="Topham K."/>
            <person name="Topping I."/>
            <person name="Tsamla T."/>
            <person name="Vassiliev H."/>
            <person name="Venkataraman V."/>
            <person name="Vo A."/>
            <person name="Wangchuk T."/>
            <person name="Wangdi T."/>
            <person name="Weiand M."/>
            <person name="Wilkinson J."/>
            <person name="Wilson A."/>
            <person name="Yadav S."/>
            <person name="Yang S."/>
            <person name="Yang X."/>
            <person name="Young G."/>
            <person name="Yu Q."/>
            <person name="Zainoun J."/>
            <person name="Zembek L."/>
            <person name="Zimmer A."/>
            <person name="Lander E.S."/>
        </authorList>
    </citation>
    <scope>NUCLEOTIDE SEQUENCE [LARGE SCALE GENOMIC DNA]</scope>
    <source>
        <strain evidence="9">Boxer</strain>
    </source>
</reference>
<evidence type="ECO:0000256" key="5">
    <source>
        <dbReference type="ARBA" id="ARBA00022824"/>
    </source>
</evidence>
<comment type="subcellular location">
    <subcellularLocation>
        <location evidence="1">Endoplasmic reticulum membrane</location>
        <topology evidence="1">Single-pass membrane protein</topology>
    </subcellularLocation>
</comment>
<dbReference type="GO" id="GO:0005789">
    <property type="term" value="C:endoplasmic reticulum membrane"/>
    <property type="evidence" value="ECO:0007669"/>
    <property type="project" value="UniProtKB-SubCell"/>
</dbReference>
<evidence type="ECO:0000313" key="11">
    <source>
        <dbReference type="Proteomes" id="UP000002254"/>
    </source>
</evidence>